<keyword evidence="6" id="KW-0804">Transcription</keyword>
<dbReference type="PROSITE" id="PS00028">
    <property type="entry name" value="ZINC_FINGER_C2H2_1"/>
    <property type="match status" value="1"/>
</dbReference>
<evidence type="ECO:0000256" key="4">
    <source>
        <dbReference type="ARBA" id="ARBA00022833"/>
    </source>
</evidence>
<gene>
    <name evidence="12" type="primary">LOC113855974</name>
</gene>
<comment type="subcellular location">
    <subcellularLocation>
        <location evidence="1">Nucleus</location>
    </subcellularLocation>
</comment>
<evidence type="ECO:0000256" key="1">
    <source>
        <dbReference type="ARBA" id="ARBA00004123"/>
    </source>
</evidence>
<dbReference type="InterPro" id="IPR013087">
    <property type="entry name" value="Znf_C2H2_type"/>
</dbReference>
<dbReference type="Proteomes" id="UP000694853">
    <property type="component" value="Unplaced"/>
</dbReference>
<evidence type="ECO:0000256" key="9">
    <source>
        <dbReference type="SAM" id="MobiDB-lite"/>
    </source>
</evidence>
<dbReference type="PROSITE" id="PS50157">
    <property type="entry name" value="ZINC_FINGER_C2H2_2"/>
    <property type="match status" value="1"/>
</dbReference>
<dbReference type="AlphaFoldDB" id="A0A8B8KKN4"/>
<evidence type="ECO:0000256" key="5">
    <source>
        <dbReference type="ARBA" id="ARBA00023015"/>
    </source>
</evidence>
<dbReference type="GO" id="GO:0008270">
    <property type="term" value="F:zinc ion binding"/>
    <property type="evidence" value="ECO:0007669"/>
    <property type="project" value="UniProtKB-KW"/>
</dbReference>
<dbReference type="Gene3D" id="3.30.160.60">
    <property type="entry name" value="Classic Zinc Finger"/>
    <property type="match status" value="1"/>
</dbReference>
<keyword evidence="11" id="KW-1185">Reference proteome</keyword>
<evidence type="ECO:0000256" key="8">
    <source>
        <dbReference type="PROSITE-ProRule" id="PRU00042"/>
    </source>
</evidence>
<dbReference type="InterPro" id="IPR052426">
    <property type="entry name" value="Plant_dev_regulator"/>
</dbReference>
<protein>
    <submittedName>
        <fullName evidence="12">Transcriptional regulator TAC1-like</fullName>
    </submittedName>
</protein>
<reference evidence="12" key="2">
    <citation type="submission" date="2025-08" db="UniProtKB">
        <authorList>
            <consortium name="RefSeq"/>
        </authorList>
    </citation>
    <scope>IDENTIFICATION</scope>
    <source>
        <tissue evidence="12">Young leaves</tissue>
    </source>
</reference>
<feature type="region of interest" description="Disordered" evidence="9">
    <location>
        <begin position="1"/>
        <end position="24"/>
    </location>
</feature>
<dbReference type="Pfam" id="PF13912">
    <property type="entry name" value="zf-C2H2_6"/>
    <property type="match status" value="1"/>
</dbReference>
<keyword evidence="4" id="KW-0862">Zinc</keyword>
<dbReference type="InterPro" id="IPR036236">
    <property type="entry name" value="Znf_C2H2_sf"/>
</dbReference>
<name>A0A8B8KKN4_ABRPR</name>
<keyword evidence="7" id="KW-0539">Nucleus</keyword>
<dbReference type="RefSeq" id="XP_027343404.1">
    <property type="nucleotide sequence ID" value="XM_027487603.1"/>
</dbReference>
<organism evidence="11 12">
    <name type="scientific">Abrus precatorius</name>
    <name type="common">Indian licorice</name>
    <name type="synonym">Glycine abrus</name>
    <dbReference type="NCBI Taxonomy" id="3816"/>
    <lineage>
        <taxon>Eukaryota</taxon>
        <taxon>Viridiplantae</taxon>
        <taxon>Streptophyta</taxon>
        <taxon>Embryophyta</taxon>
        <taxon>Tracheophyta</taxon>
        <taxon>Spermatophyta</taxon>
        <taxon>Magnoliopsida</taxon>
        <taxon>eudicotyledons</taxon>
        <taxon>Gunneridae</taxon>
        <taxon>Pentapetalae</taxon>
        <taxon>rosids</taxon>
        <taxon>fabids</taxon>
        <taxon>Fabales</taxon>
        <taxon>Fabaceae</taxon>
        <taxon>Papilionoideae</taxon>
        <taxon>50 kb inversion clade</taxon>
        <taxon>NPAAA clade</taxon>
        <taxon>indigoferoid/millettioid clade</taxon>
        <taxon>Abreae</taxon>
        <taxon>Abrus</taxon>
    </lineage>
</organism>
<keyword evidence="5" id="KW-0805">Transcription regulation</keyword>
<evidence type="ECO:0000256" key="6">
    <source>
        <dbReference type="ARBA" id="ARBA00023163"/>
    </source>
</evidence>
<proteinExistence type="predicted"/>
<accession>A0A8B8KKN4</accession>
<evidence type="ECO:0000256" key="2">
    <source>
        <dbReference type="ARBA" id="ARBA00022723"/>
    </source>
</evidence>
<evidence type="ECO:0000313" key="12">
    <source>
        <dbReference type="RefSeq" id="XP_027343404.1"/>
    </source>
</evidence>
<evidence type="ECO:0000259" key="10">
    <source>
        <dbReference type="PROSITE" id="PS50157"/>
    </source>
</evidence>
<sequence>MESNDHIHDTTSEKATDGDGELDGNKVMRRSYECNFCKRGFSNAQALGGHMNIHRKDKAKIKHTSSNSNHTQPPYSLDIHHKVKPSVEKQSNPNWPWHGVDSSKDETHVVHIKKLPFFFDSQMIGCETQKPQYCQISEENIGIESEMAFPSSHGSSSELDLELRLGPHPEDSSLVTGTRKFF</sequence>
<dbReference type="KEGG" id="aprc:113855974"/>
<dbReference type="GeneID" id="113855974"/>
<evidence type="ECO:0000313" key="11">
    <source>
        <dbReference type="Proteomes" id="UP000694853"/>
    </source>
</evidence>
<keyword evidence="3 8" id="KW-0863">Zinc-finger</keyword>
<reference evidence="11" key="1">
    <citation type="journal article" date="2019" name="Toxins">
        <title>Detection of Abrin-Like and Prepropulchellin-Like Toxin Genes and Transcripts Using Whole Genome Sequencing and Full-Length Transcript Sequencing of Abrus precatorius.</title>
        <authorList>
            <person name="Hovde B.T."/>
            <person name="Daligault H.E."/>
            <person name="Hanschen E.R."/>
            <person name="Kunde Y.A."/>
            <person name="Johnson M.B."/>
            <person name="Starkenburg S.R."/>
            <person name="Johnson S.L."/>
        </authorList>
    </citation>
    <scope>NUCLEOTIDE SEQUENCE [LARGE SCALE GENOMIC DNA]</scope>
</reference>
<evidence type="ECO:0000256" key="7">
    <source>
        <dbReference type="ARBA" id="ARBA00023242"/>
    </source>
</evidence>
<dbReference type="OrthoDB" id="780709at2759"/>
<keyword evidence="2" id="KW-0479">Metal-binding</keyword>
<dbReference type="SUPFAM" id="SSF57667">
    <property type="entry name" value="beta-beta-alpha zinc fingers"/>
    <property type="match status" value="1"/>
</dbReference>
<dbReference type="GO" id="GO:0005634">
    <property type="term" value="C:nucleus"/>
    <property type="evidence" value="ECO:0007669"/>
    <property type="project" value="UniProtKB-SubCell"/>
</dbReference>
<evidence type="ECO:0000256" key="3">
    <source>
        <dbReference type="ARBA" id="ARBA00022771"/>
    </source>
</evidence>
<dbReference type="PANTHER" id="PTHR45801">
    <property type="entry name" value="OS07G0101800 PROTEIN"/>
    <property type="match status" value="1"/>
</dbReference>
<dbReference type="PANTHER" id="PTHR45801:SF103">
    <property type="entry name" value="TRANSCRIPTION FACTOR C2H2 FAMILY-RELATED"/>
    <property type="match status" value="1"/>
</dbReference>
<feature type="domain" description="C2H2-type" evidence="10">
    <location>
        <begin position="32"/>
        <end position="59"/>
    </location>
</feature>